<keyword evidence="7" id="KW-1133">Transmembrane helix</keyword>
<reference evidence="9" key="1">
    <citation type="submission" date="2021-01" db="EMBL/GenBank/DDBJ databases">
        <authorList>
            <person name="Corre E."/>
            <person name="Pelletier E."/>
            <person name="Niang G."/>
            <person name="Scheremetjew M."/>
            <person name="Finn R."/>
            <person name="Kale V."/>
            <person name="Holt S."/>
            <person name="Cochrane G."/>
            <person name="Meng A."/>
            <person name="Brown T."/>
            <person name="Cohen L."/>
        </authorList>
    </citation>
    <scope>NUCLEOTIDE SEQUENCE</scope>
    <source>
        <strain evidence="9">DIVA3 518/3/11/1/6</strain>
    </source>
</reference>
<gene>
    <name evidence="9" type="ORF">VSP0166_LOCUS3112</name>
</gene>
<dbReference type="GO" id="GO:0004502">
    <property type="term" value="F:kynurenine 3-monooxygenase activity"/>
    <property type="evidence" value="ECO:0007669"/>
    <property type="project" value="TreeGrafter"/>
</dbReference>
<keyword evidence="6" id="KW-0503">Monooxygenase</keyword>
<comment type="cofactor">
    <cofactor evidence="1">
        <name>FAD</name>
        <dbReference type="ChEBI" id="CHEBI:57692"/>
    </cofactor>
</comment>
<dbReference type="InterPro" id="IPR036188">
    <property type="entry name" value="FAD/NAD-bd_sf"/>
</dbReference>
<keyword evidence="7" id="KW-0472">Membrane</keyword>
<evidence type="ECO:0000256" key="6">
    <source>
        <dbReference type="ARBA" id="ARBA00023033"/>
    </source>
</evidence>
<keyword evidence="7" id="KW-0812">Transmembrane</keyword>
<dbReference type="PRINTS" id="PR00420">
    <property type="entry name" value="RNGMNOXGNASE"/>
</dbReference>
<organism evidence="9">
    <name type="scientific">Vannella robusta</name>
    <dbReference type="NCBI Taxonomy" id="1487602"/>
    <lineage>
        <taxon>Eukaryota</taxon>
        <taxon>Amoebozoa</taxon>
        <taxon>Discosea</taxon>
        <taxon>Flabellinia</taxon>
        <taxon>Vannellidae</taxon>
        <taxon>Vannella</taxon>
    </lineage>
</organism>
<evidence type="ECO:0000256" key="3">
    <source>
        <dbReference type="ARBA" id="ARBA00022827"/>
    </source>
</evidence>
<dbReference type="Pfam" id="PF01494">
    <property type="entry name" value="FAD_binding_3"/>
    <property type="match status" value="1"/>
</dbReference>
<evidence type="ECO:0000256" key="7">
    <source>
        <dbReference type="SAM" id="Phobius"/>
    </source>
</evidence>
<evidence type="ECO:0000256" key="4">
    <source>
        <dbReference type="ARBA" id="ARBA00022857"/>
    </source>
</evidence>
<accession>A0A7S4HPS2</accession>
<protein>
    <recommendedName>
        <fullName evidence="8">FAD-binding domain-containing protein</fullName>
    </recommendedName>
</protein>
<dbReference type="AlphaFoldDB" id="A0A7S4HPS2"/>
<dbReference type="SUPFAM" id="SSF51905">
    <property type="entry name" value="FAD/NAD(P)-binding domain"/>
    <property type="match status" value="1"/>
</dbReference>
<feature type="domain" description="FAD-binding" evidence="8">
    <location>
        <begin position="4"/>
        <end position="324"/>
    </location>
</feature>
<dbReference type="GO" id="GO:0070189">
    <property type="term" value="P:kynurenine metabolic process"/>
    <property type="evidence" value="ECO:0007669"/>
    <property type="project" value="TreeGrafter"/>
</dbReference>
<feature type="transmembrane region" description="Helical" evidence="7">
    <location>
        <begin position="444"/>
        <end position="462"/>
    </location>
</feature>
<proteinExistence type="predicted"/>
<evidence type="ECO:0000259" key="8">
    <source>
        <dbReference type="Pfam" id="PF01494"/>
    </source>
</evidence>
<dbReference type="GO" id="GO:0071949">
    <property type="term" value="F:FAD binding"/>
    <property type="evidence" value="ECO:0007669"/>
    <property type="project" value="InterPro"/>
</dbReference>
<evidence type="ECO:0000256" key="2">
    <source>
        <dbReference type="ARBA" id="ARBA00022630"/>
    </source>
</evidence>
<keyword evidence="2" id="KW-0285">Flavoprotein</keyword>
<evidence type="ECO:0000313" key="9">
    <source>
        <dbReference type="EMBL" id="CAE2205604.1"/>
    </source>
</evidence>
<keyword evidence="4" id="KW-0521">NADP</keyword>
<dbReference type="EMBL" id="HBKP01004317">
    <property type="protein sequence ID" value="CAE2205604.1"/>
    <property type="molecule type" value="Transcribed_RNA"/>
</dbReference>
<keyword evidence="5" id="KW-0560">Oxidoreductase</keyword>
<dbReference type="PANTHER" id="PTHR46028:SF2">
    <property type="entry name" value="KYNURENINE 3-MONOOXYGENASE"/>
    <property type="match status" value="1"/>
</dbReference>
<dbReference type="InterPro" id="IPR002938">
    <property type="entry name" value="FAD-bd"/>
</dbReference>
<evidence type="ECO:0000256" key="1">
    <source>
        <dbReference type="ARBA" id="ARBA00001974"/>
    </source>
</evidence>
<sequence length="463" mass="52113">MSWIVVGAGPAGIGAAISLAKRGYNVDVYERMADLDQSDEDSYPIGLNPRGMKALDCIDETGTLRESVTKETPIDAWNIYSGLKRVAMFPSGTTVGATRGGVTYCIFKEASTKYSDKIHFHFEYKLLAVDYSNKSLRFEVKQKEEITIDASNSRIIAADGVWSKLRIGFEKENPERFVSSKVPWECSFRLLFSTEDANTTLAPREHHIFSSGIYVAVVKSQLQKWVVAVQISENSPHRDMLKSDIPSKENIQALKEYVKENAPLAFDMIPDEEFKQFFTRRTFSGAVICTSKLNIGEWILFLGDSAHSVYPAIGEGINCALEDVQLFDQCFDKSELDSLFEYFHSIRYEDIQAVTEYAAHLVRTSNATARSAKISRVASTILRQVGKKLGLCGPIWNDKSFGAVATQVEPYHELLNTWKRQEVVIRPLAWMIGKSADIVIRVKFLLLLLLPVAIVAFYVILWR</sequence>
<evidence type="ECO:0000256" key="5">
    <source>
        <dbReference type="ARBA" id="ARBA00023002"/>
    </source>
</evidence>
<dbReference type="PANTHER" id="PTHR46028">
    <property type="entry name" value="KYNURENINE 3-MONOOXYGENASE"/>
    <property type="match status" value="1"/>
</dbReference>
<keyword evidence="3" id="KW-0274">FAD</keyword>
<name>A0A7S4HPS2_9EUKA</name>
<dbReference type="Gene3D" id="3.50.50.60">
    <property type="entry name" value="FAD/NAD(P)-binding domain"/>
    <property type="match status" value="1"/>
</dbReference>